<comment type="caution">
    <text evidence="4">The sequence shown here is derived from an EMBL/GenBank/DDBJ whole genome shotgun (WGS) entry which is preliminary data.</text>
</comment>
<feature type="compositionally biased region" description="Polar residues" evidence="2">
    <location>
        <begin position="675"/>
        <end position="687"/>
    </location>
</feature>
<dbReference type="GO" id="GO:0005634">
    <property type="term" value="C:nucleus"/>
    <property type="evidence" value="ECO:0007669"/>
    <property type="project" value="UniProtKB-ARBA"/>
</dbReference>
<dbReference type="InterPro" id="IPR040155">
    <property type="entry name" value="CEBPZ/Mak21-like"/>
</dbReference>
<comment type="similarity">
    <text evidence="1">Belongs to the CBF/MAK21 family.</text>
</comment>
<evidence type="ECO:0000259" key="3">
    <source>
        <dbReference type="Pfam" id="PF03914"/>
    </source>
</evidence>
<evidence type="ECO:0000256" key="2">
    <source>
        <dbReference type="SAM" id="MobiDB-lite"/>
    </source>
</evidence>
<organism evidence="4 5">
    <name type="scientific">Dendrobium thyrsiflorum</name>
    <name type="common">Pinecone-like raceme dendrobium</name>
    <name type="synonym">Orchid</name>
    <dbReference type="NCBI Taxonomy" id="117978"/>
    <lineage>
        <taxon>Eukaryota</taxon>
        <taxon>Viridiplantae</taxon>
        <taxon>Streptophyta</taxon>
        <taxon>Embryophyta</taxon>
        <taxon>Tracheophyta</taxon>
        <taxon>Spermatophyta</taxon>
        <taxon>Magnoliopsida</taxon>
        <taxon>Liliopsida</taxon>
        <taxon>Asparagales</taxon>
        <taxon>Orchidaceae</taxon>
        <taxon>Epidendroideae</taxon>
        <taxon>Malaxideae</taxon>
        <taxon>Dendrobiinae</taxon>
        <taxon>Dendrobium</taxon>
    </lineage>
</organism>
<feature type="compositionally biased region" description="Basic residues" evidence="2">
    <location>
        <begin position="1008"/>
        <end position="1022"/>
    </location>
</feature>
<feature type="region of interest" description="Disordered" evidence="2">
    <location>
        <begin position="33"/>
        <end position="111"/>
    </location>
</feature>
<proteinExistence type="inferred from homology"/>
<feature type="compositionally biased region" description="Acidic residues" evidence="2">
    <location>
        <begin position="879"/>
        <end position="902"/>
    </location>
</feature>
<feature type="compositionally biased region" description="Basic and acidic residues" evidence="2">
    <location>
        <begin position="987"/>
        <end position="1006"/>
    </location>
</feature>
<dbReference type="Proteomes" id="UP001552299">
    <property type="component" value="Unassembled WGS sequence"/>
</dbReference>
<feature type="region of interest" description="Disordered" evidence="2">
    <location>
        <begin position="661"/>
        <end position="713"/>
    </location>
</feature>
<reference evidence="4 5" key="1">
    <citation type="journal article" date="2024" name="Plant Biotechnol. J.">
        <title>Dendrobium thyrsiflorum genome and its molecular insights into genes involved in important horticultural traits.</title>
        <authorList>
            <person name="Chen B."/>
            <person name="Wang J.Y."/>
            <person name="Zheng P.J."/>
            <person name="Li K.L."/>
            <person name="Liang Y.M."/>
            <person name="Chen X.F."/>
            <person name="Zhang C."/>
            <person name="Zhao X."/>
            <person name="He X."/>
            <person name="Zhang G.Q."/>
            <person name="Liu Z.J."/>
            <person name="Xu Q."/>
        </authorList>
    </citation>
    <scope>NUCLEOTIDE SEQUENCE [LARGE SCALE GENOMIC DNA]</scope>
    <source>
        <strain evidence="4">GZMU011</strain>
    </source>
</reference>
<protein>
    <recommendedName>
        <fullName evidence="3">CCAAT-binding factor domain-containing protein</fullName>
    </recommendedName>
</protein>
<evidence type="ECO:0000256" key="1">
    <source>
        <dbReference type="ARBA" id="ARBA00007797"/>
    </source>
</evidence>
<dbReference type="SUPFAM" id="SSF48371">
    <property type="entry name" value="ARM repeat"/>
    <property type="match status" value="1"/>
</dbReference>
<feature type="compositionally biased region" description="Acidic residues" evidence="2">
    <location>
        <begin position="910"/>
        <end position="958"/>
    </location>
</feature>
<dbReference type="Pfam" id="PF03914">
    <property type="entry name" value="CBF"/>
    <property type="match status" value="1"/>
</dbReference>
<dbReference type="EMBL" id="JANQDX010000015">
    <property type="protein sequence ID" value="KAL0911193.1"/>
    <property type="molecule type" value="Genomic_DNA"/>
</dbReference>
<dbReference type="PANTHER" id="PTHR12048:SF0">
    <property type="entry name" value="CCAAT_ENHANCER-BINDING PROTEIN ZETA"/>
    <property type="match status" value="1"/>
</dbReference>
<dbReference type="InterPro" id="IPR005612">
    <property type="entry name" value="CCAAT-binding_factor"/>
</dbReference>
<feature type="compositionally biased region" description="Basic and acidic residues" evidence="2">
    <location>
        <begin position="97"/>
        <end position="110"/>
    </location>
</feature>
<dbReference type="InterPro" id="IPR016024">
    <property type="entry name" value="ARM-type_fold"/>
</dbReference>
<dbReference type="PANTHER" id="PTHR12048">
    <property type="entry name" value="CCAAT-BINDING FACTOR-RELATED"/>
    <property type="match status" value="1"/>
</dbReference>
<feature type="domain" description="CCAAT-binding factor" evidence="3">
    <location>
        <begin position="522"/>
        <end position="745"/>
    </location>
</feature>
<feature type="region of interest" description="Disordered" evidence="2">
    <location>
        <begin position="430"/>
        <end position="464"/>
    </location>
</feature>
<gene>
    <name evidence="4" type="ORF">M5K25_019315</name>
</gene>
<name>A0ABD0UES3_DENTH</name>
<keyword evidence="5" id="KW-1185">Reference proteome</keyword>
<feature type="region of interest" description="Disordered" evidence="2">
    <location>
        <begin position="841"/>
        <end position="1022"/>
    </location>
</feature>
<feature type="compositionally biased region" description="Basic and acidic residues" evidence="2">
    <location>
        <begin position="433"/>
        <end position="442"/>
    </location>
</feature>
<evidence type="ECO:0000313" key="5">
    <source>
        <dbReference type="Proteomes" id="UP001552299"/>
    </source>
</evidence>
<evidence type="ECO:0000313" key="4">
    <source>
        <dbReference type="EMBL" id="KAL0911193.1"/>
    </source>
</evidence>
<accession>A0ABD0UES3</accession>
<sequence length="1022" mass="114898">MASAEVMLAAQKPRKTTAEELELIKSDVSSFASSLGLSLPPTSATGGGGFDDSDFRKTGPLKPPKYRVNKSSSGSGEKGKYSEQNTKPQPKAKPHPLKIDPFHGPDDKKSNLPKLPLLKAISLSGHWYVDAEELERRLLGVEAKKLTVARLEKLIDLVAKKRELAERLLGQYTREYEVTRKKSGDMRLLEATARSGTSVDRISAFTCLVEDNPLANMKALDALLSMVTSKAGKRYAFNGYEALKELFLLRLLPNRKLKCLIQRPLQNLPENKDGYSLLLFWYWEECLKQRFERFVISLEEAVKDVLPNLKDKAMKTVYALLKSKPEQERRLLSSLVNKLGDPERKAASNAGYQLSCLLSEHPNMKAIVINEVDSFLFRPHIGLRAKYYAVNFLSQLLLSQRGDGPKIAKRLVEVYFALFKVLIFESSNGNMHDNQKSHEETGKFGSKGSNCKGRTISSLKSHKKKVSQETHVEMDSRILSALLTGVNRAFPFVSSEEADDILEVQMPILFKLAHSENFNVGVQALMLLYQITMKNQIASDRFYRALYAKLLTPAAVSSSKPEMFLGLLVKAMKNDINLRRVSAFSKRLIQVALQRPPQYACGCLFLLSEVLKAKPPLWRVILQRESIDDELEHFEDILEEDQNMPPVENKKLYSSVTQNGKMSDFVDGKEDSNSDMENNLNNGSRAKSASDIAEEGAQSHHKESSLPGGYDPRHREPIYCNADRTGLWELTILASHVHPSVAAMARTLLSGVNIIYNGDPLNDLSLGAFLDKFMEKKPRPNKKAEGIWHGGSQIAPTKKLDTSHHLIGDEILQLAEEEVPPEDVVFHRFYMNKTSSSKKLKAKKKALADEEDTDLLFDENEEEDEDEIDDMLGAGPLPLEEEEEGEFEYDDLGGVIEEDDEDLLGHGSDAEDEHTFDAAASDDDDEEEEKEEEEEEEDGDIEIWGADTDEDIADDSDNGNENLSYTGRKKRKSERKSRSSPFASLEDFEHLMAEDRGKKMDEDSSKKYNSKSGKKRKRKISD</sequence>
<feature type="compositionally biased region" description="Polar residues" evidence="2">
    <location>
        <begin position="33"/>
        <end position="44"/>
    </location>
</feature>
<dbReference type="AlphaFoldDB" id="A0ABD0UES3"/>
<feature type="compositionally biased region" description="Acidic residues" evidence="2">
    <location>
        <begin position="849"/>
        <end position="870"/>
    </location>
</feature>